<dbReference type="AlphaFoldDB" id="I1H2E1"/>
<keyword evidence="3" id="KW-0812">Transmembrane</keyword>
<keyword evidence="6" id="KW-1185">Reference proteome</keyword>
<evidence type="ECO:0000313" key="6">
    <source>
        <dbReference type="Proteomes" id="UP000008810"/>
    </source>
</evidence>
<protein>
    <submittedName>
        <fullName evidence="4 5">Uncharacterized protein</fullName>
    </submittedName>
</protein>
<feature type="transmembrane region" description="Helical" evidence="3">
    <location>
        <begin position="28"/>
        <end position="54"/>
    </location>
</feature>
<keyword evidence="3" id="KW-1133">Transmembrane helix</keyword>
<dbReference type="HOGENOM" id="CLU_108204_0_0_1"/>
<dbReference type="GeneID" id="100839548"/>
<comment type="subcellular location">
    <subcellularLocation>
        <location evidence="1">Membrane</location>
    </subcellularLocation>
</comment>
<reference evidence="4 5" key="1">
    <citation type="journal article" date="2010" name="Nature">
        <title>Genome sequencing and analysis of the model grass Brachypodium distachyon.</title>
        <authorList>
            <consortium name="International Brachypodium Initiative"/>
        </authorList>
    </citation>
    <scope>NUCLEOTIDE SEQUENCE [LARGE SCALE GENOMIC DNA]</scope>
    <source>
        <strain evidence="4 5">Bd21</strain>
    </source>
</reference>
<name>I1H2E1_BRADI</name>
<dbReference type="GO" id="GO:0005886">
    <property type="term" value="C:plasma membrane"/>
    <property type="evidence" value="ECO:0000318"/>
    <property type="project" value="GO_Central"/>
</dbReference>
<dbReference type="GO" id="GO:0098542">
    <property type="term" value="P:defense response to other organism"/>
    <property type="evidence" value="ECO:0007669"/>
    <property type="project" value="InterPro"/>
</dbReference>
<reference evidence="4" key="2">
    <citation type="submission" date="2017-06" db="EMBL/GenBank/DDBJ databases">
        <title>WGS assembly of Brachypodium distachyon.</title>
        <authorList>
            <consortium name="The International Brachypodium Initiative"/>
            <person name="Lucas S."/>
            <person name="Harmon-Smith M."/>
            <person name="Lail K."/>
            <person name="Tice H."/>
            <person name="Grimwood J."/>
            <person name="Bruce D."/>
            <person name="Barry K."/>
            <person name="Shu S."/>
            <person name="Lindquist E."/>
            <person name="Wang M."/>
            <person name="Pitluck S."/>
            <person name="Vogel J.P."/>
            <person name="Garvin D.F."/>
            <person name="Mockler T.C."/>
            <person name="Schmutz J."/>
            <person name="Rokhsar D."/>
            <person name="Bevan M.W."/>
        </authorList>
    </citation>
    <scope>NUCLEOTIDE SEQUENCE</scope>
    <source>
        <strain evidence="4">Bd21</strain>
    </source>
</reference>
<accession>I1H2E1</accession>
<sequence>MCCSDCGCYDSCCDCFCPCLSSETRETILCCAVCFAVVAGVVLFAVLLAAYGFVRHAEVSVPEASLTRLTLLDNTSQATAFAYNISLTLNIRNKNWAMAAKNTKPLDAEYNFDGQRFERARLAAEGEKHPPGKTRVYHLASGADNAYVALGNAGVAEFRKQNATGVFEVEVVVSGEVKYTARYTKCKFEAKCPLKLQLAPPGTPAVVFQAVKCKLTKPEKNC</sequence>
<keyword evidence="2 3" id="KW-0472">Membrane</keyword>
<dbReference type="KEGG" id="bdi:100839548"/>
<evidence type="ECO:0000313" key="4">
    <source>
        <dbReference type="EMBL" id="KQK20238.1"/>
    </source>
</evidence>
<dbReference type="eggNOG" id="ENOG502R7SK">
    <property type="taxonomic scope" value="Eukaryota"/>
</dbReference>
<dbReference type="EMBL" id="CM000880">
    <property type="protein sequence ID" value="KQK20238.1"/>
    <property type="molecule type" value="Genomic_DNA"/>
</dbReference>
<dbReference type="FunCoup" id="I1H2E1">
    <property type="interactions" value="817"/>
</dbReference>
<dbReference type="PANTHER" id="PTHR31415:SF162">
    <property type="entry name" value="OS07G0250900 PROTEIN"/>
    <property type="match status" value="1"/>
</dbReference>
<dbReference type="InterPro" id="IPR044839">
    <property type="entry name" value="NDR1-like"/>
</dbReference>
<dbReference type="Gramene" id="KQK20238">
    <property type="protein sequence ID" value="KQK20238"/>
    <property type="gene ID" value="BRADI_1g53290v3"/>
</dbReference>
<dbReference type="PANTHER" id="PTHR31415">
    <property type="entry name" value="OS05G0367900 PROTEIN"/>
    <property type="match status" value="1"/>
</dbReference>
<reference evidence="5" key="3">
    <citation type="submission" date="2018-08" db="UniProtKB">
        <authorList>
            <consortium name="EnsemblPlants"/>
        </authorList>
    </citation>
    <scope>IDENTIFICATION</scope>
    <source>
        <strain evidence="5">cv. Bd21</strain>
    </source>
</reference>
<proteinExistence type="predicted"/>
<evidence type="ECO:0000313" key="5">
    <source>
        <dbReference type="EnsemblPlants" id="KQK20238"/>
    </source>
</evidence>
<dbReference type="Proteomes" id="UP000008810">
    <property type="component" value="Chromosome 1"/>
</dbReference>
<dbReference type="OrthoDB" id="684447at2759"/>
<dbReference type="EnsemblPlants" id="KQK20238">
    <property type="protein sequence ID" value="KQK20238"/>
    <property type="gene ID" value="BRADI_1g53290v3"/>
</dbReference>
<evidence type="ECO:0000256" key="1">
    <source>
        <dbReference type="ARBA" id="ARBA00004370"/>
    </source>
</evidence>
<evidence type="ECO:0000256" key="2">
    <source>
        <dbReference type="ARBA" id="ARBA00023136"/>
    </source>
</evidence>
<organism evidence="5">
    <name type="scientific">Brachypodium distachyon</name>
    <name type="common">Purple false brome</name>
    <name type="synonym">Trachynia distachya</name>
    <dbReference type="NCBI Taxonomy" id="15368"/>
    <lineage>
        <taxon>Eukaryota</taxon>
        <taxon>Viridiplantae</taxon>
        <taxon>Streptophyta</taxon>
        <taxon>Embryophyta</taxon>
        <taxon>Tracheophyta</taxon>
        <taxon>Spermatophyta</taxon>
        <taxon>Magnoliopsida</taxon>
        <taxon>Liliopsida</taxon>
        <taxon>Poales</taxon>
        <taxon>Poaceae</taxon>
        <taxon>BOP clade</taxon>
        <taxon>Pooideae</taxon>
        <taxon>Stipodae</taxon>
        <taxon>Brachypodieae</taxon>
        <taxon>Brachypodium</taxon>
    </lineage>
</organism>
<dbReference type="GO" id="GO:0009506">
    <property type="term" value="C:plasmodesma"/>
    <property type="evidence" value="ECO:0000318"/>
    <property type="project" value="GO_Central"/>
</dbReference>
<gene>
    <name evidence="5" type="primary">LOC100839548</name>
    <name evidence="4" type="ORF">BRADI_1g53290v3</name>
</gene>
<evidence type="ECO:0000256" key="3">
    <source>
        <dbReference type="SAM" id="Phobius"/>
    </source>
</evidence>
<dbReference type="RefSeq" id="XP_003557332.1">
    <property type="nucleotide sequence ID" value="XM_003557284.4"/>
</dbReference>
<dbReference type="OMA" id="RKTQVHH"/>